<dbReference type="InterPro" id="IPR003593">
    <property type="entry name" value="AAA+_ATPase"/>
</dbReference>
<dbReference type="GO" id="GO:0016887">
    <property type="term" value="F:ATP hydrolysis activity"/>
    <property type="evidence" value="ECO:0007669"/>
    <property type="project" value="InterPro"/>
</dbReference>
<dbReference type="InterPro" id="IPR003959">
    <property type="entry name" value="ATPase_AAA_core"/>
</dbReference>
<evidence type="ECO:0000256" key="3">
    <source>
        <dbReference type="ARBA" id="ARBA00022840"/>
    </source>
</evidence>
<protein>
    <recommendedName>
        <fullName evidence="4">AAA+ ATPase domain-containing protein</fullName>
    </recommendedName>
</protein>
<keyword evidence="3" id="KW-0067">ATP-binding</keyword>
<sequence>MSTIQPHLFPYLSLSHPAFINKLPLACIISCTIFNFLIIITMAPKSSSTSKKKSSSTKDDGEVKEKPVKIPDLFIVRPQGETQAAVTHNKNIYKVGLHPKILEALGLNNNEFVSVYREGDRGVGGTVCAIPEAVEDPDLVDINVVTVSAGLKDAGALLFGDRVKVERYKTKMDMASLVSVRINTPNSPEQAVIDATTTDLKKLAMVSPGLSMEVKIESGEYVNVTVTDVGDTDLGSLSLEQSELKNHVSYWSPLFLLEDTQVVVSTRNCWELPKTTTYKSIGGLDQHIVELKSTIELPLHHPSLFSRFGISPPRGVLLHGPPGTGKTMLLRAVAQESNAHVLTINGPSIVSKYLGETESSLRAIFEEARKYQPAIVFIDEIDALVPRRDGDESGQAESRVVATLLTLMDGMSQSASAKIVVVGSTNRPNAIDPALRRAGRFDREVEIGIPNAEARLSILSIQMADMPHNMSEEDIQYISSITHGYVGADLSALCREGVMNAINRGLEEHGSALNAVNSGLEVTMPDLERALLDVRPSAMREIFLEKPSTTWSDIGGQSGVKEKLKQMVEWPLTKADTMKNLGITPPRGVLLYGPPGCSKTLIAKALANESGLNFLSVKGPELFNKYVGESERAVREIFRKARAAAPSIIFFDEIDALSTARGHSEAGAGGERVLTSLLTEMDGIESLNGVMVLAATNRPDVIDSALMRPGRLSRLLYVGPPDEHARQQILKIRTKNMCLGSEVDLEEIAKTTEGMTGAEIVALCEEAGLYAMSQDEDAKEVTKKDFDHVLKGARRGVTEEMLKYFVDWAEGNSPA</sequence>
<dbReference type="SMART" id="SM00382">
    <property type="entry name" value="AAA"/>
    <property type="match status" value="2"/>
</dbReference>
<dbReference type="Pfam" id="PF17862">
    <property type="entry name" value="AAA_lid_3"/>
    <property type="match status" value="2"/>
</dbReference>
<reference evidence="5 6" key="1">
    <citation type="journal article" date="2016" name="PLoS ONE">
        <title>Sequence Assembly of Yarrowia lipolytica Strain W29/CLIB89 Shows Transposable Element Diversity.</title>
        <authorList>
            <person name="Magnan C."/>
            <person name="Yu J."/>
            <person name="Chang I."/>
            <person name="Jahn E."/>
            <person name="Kanomata Y."/>
            <person name="Wu J."/>
            <person name="Zeller M."/>
            <person name="Oakes M."/>
            <person name="Baldi P."/>
            <person name="Sandmeyer S."/>
        </authorList>
    </citation>
    <scope>NUCLEOTIDE SEQUENCE [LARGE SCALE GENOMIC DNA]</scope>
    <source>
        <strain evidence="6">CLIB89(W29)</strain>
    </source>
</reference>
<gene>
    <name evidence="5" type="ORF">YALI1_E08021g</name>
</gene>
<dbReference type="VEuPathDB" id="FungiDB:YALI1_E08021g"/>
<evidence type="ECO:0000256" key="1">
    <source>
        <dbReference type="ARBA" id="ARBA00022737"/>
    </source>
</evidence>
<evidence type="ECO:0000313" key="5">
    <source>
        <dbReference type="EMBL" id="AOW05049.1"/>
    </source>
</evidence>
<evidence type="ECO:0000313" key="6">
    <source>
        <dbReference type="Proteomes" id="UP000182444"/>
    </source>
</evidence>
<dbReference type="FunFam" id="1.10.8.60:FF:000132">
    <property type="entry name" value="AAA family ATPase"/>
    <property type="match status" value="1"/>
</dbReference>
<dbReference type="InterPro" id="IPR041569">
    <property type="entry name" value="AAA_lid_3"/>
</dbReference>
<keyword evidence="1" id="KW-0677">Repeat</keyword>
<feature type="domain" description="AAA+ ATPase" evidence="4">
    <location>
        <begin position="312"/>
        <end position="451"/>
    </location>
</feature>
<dbReference type="PROSITE" id="PS00674">
    <property type="entry name" value="AAA"/>
    <property type="match status" value="1"/>
</dbReference>
<dbReference type="GeneID" id="2912404"/>
<dbReference type="CDD" id="cd19503">
    <property type="entry name" value="RecA-like_CDC48_NLV2_r1-like"/>
    <property type="match status" value="1"/>
</dbReference>
<dbReference type="FunFam" id="3.40.50.300:FF:001985">
    <property type="entry name" value="Chromosome 9, whole genome shotgun sequence"/>
    <property type="match status" value="1"/>
</dbReference>
<dbReference type="RefSeq" id="XP_503636.2">
    <property type="nucleotide sequence ID" value="XM_503636.3"/>
</dbReference>
<dbReference type="InterPro" id="IPR003960">
    <property type="entry name" value="ATPase_AAA_CS"/>
</dbReference>
<keyword evidence="2" id="KW-0547">Nucleotide-binding</keyword>
<dbReference type="PANTHER" id="PTHR23077:SF27">
    <property type="entry name" value="ATPASE FAMILY GENE 2 PROTEIN HOMOLOG A"/>
    <property type="match status" value="1"/>
</dbReference>
<dbReference type="InterPro" id="IPR027417">
    <property type="entry name" value="P-loop_NTPase"/>
</dbReference>
<dbReference type="Gene3D" id="1.10.8.60">
    <property type="match status" value="2"/>
</dbReference>
<accession>A0A1D8NHE4</accession>
<dbReference type="GO" id="GO:0005737">
    <property type="term" value="C:cytoplasm"/>
    <property type="evidence" value="ECO:0007669"/>
    <property type="project" value="TreeGrafter"/>
</dbReference>
<dbReference type="EMBL" id="CP017557">
    <property type="protein sequence ID" value="AOW05049.1"/>
    <property type="molecule type" value="Genomic_DNA"/>
</dbReference>
<proteinExistence type="predicted"/>
<dbReference type="InterPro" id="IPR050168">
    <property type="entry name" value="AAA_ATPase_domain"/>
</dbReference>
<dbReference type="PANTHER" id="PTHR23077">
    <property type="entry name" value="AAA-FAMILY ATPASE"/>
    <property type="match status" value="1"/>
</dbReference>
<evidence type="ECO:0000256" key="2">
    <source>
        <dbReference type="ARBA" id="ARBA00022741"/>
    </source>
</evidence>
<dbReference type="Pfam" id="PF00004">
    <property type="entry name" value="AAA"/>
    <property type="match status" value="2"/>
</dbReference>
<feature type="domain" description="AAA+ ATPase" evidence="4">
    <location>
        <begin position="585"/>
        <end position="722"/>
    </location>
</feature>
<dbReference type="GO" id="GO:0005524">
    <property type="term" value="F:ATP binding"/>
    <property type="evidence" value="ECO:0007669"/>
    <property type="project" value="UniProtKB-KW"/>
</dbReference>
<dbReference type="Proteomes" id="UP000182444">
    <property type="component" value="Chromosome 1E"/>
</dbReference>
<organism evidence="5 6">
    <name type="scientific">Yarrowia lipolytica</name>
    <name type="common">Candida lipolytica</name>
    <dbReference type="NCBI Taxonomy" id="4952"/>
    <lineage>
        <taxon>Eukaryota</taxon>
        <taxon>Fungi</taxon>
        <taxon>Dikarya</taxon>
        <taxon>Ascomycota</taxon>
        <taxon>Saccharomycotina</taxon>
        <taxon>Dipodascomycetes</taxon>
        <taxon>Dipodascales</taxon>
        <taxon>Dipodascales incertae sedis</taxon>
        <taxon>Yarrowia</taxon>
    </lineage>
</organism>
<evidence type="ECO:0000259" key="4">
    <source>
        <dbReference type="SMART" id="SM00382"/>
    </source>
</evidence>
<dbReference type="FunFam" id="3.40.50.300:FF:000018">
    <property type="entry name" value="Cell division control 48"/>
    <property type="match status" value="1"/>
</dbReference>
<dbReference type="CDD" id="cd19511">
    <property type="entry name" value="RecA-like_CDC48_r2-like"/>
    <property type="match status" value="1"/>
</dbReference>
<dbReference type="AlphaFoldDB" id="A0A1D8NHE4"/>
<dbReference type="FunFam" id="1.10.8.60:FF:000069">
    <property type="entry name" value="spermatogenesis-associated protein 5 isoform X1"/>
    <property type="match status" value="1"/>
</dbReference>
<dbReference type="SUPFAM" id="SSF52540">
    <property type="entry name" value="P-loop containing nucleoside triphosphate hydrolases"/>
    <property type="match status" value="2"/>
</dbReference>
<dbReference type="eggNOG" id="KOG0730">
    <property type="taxonomic scope" value="Eukaryota"/>
</dbReference>
<dbReference type="Gene3D" id="3.40.50.300">
    <property type="entry name" value="P-loop containing nucleotide triphosphate hydrolases"/>
    <property type="match status" value="2"/>
</dbReference>
<name>A0A1D8NHE4_YARLL</name>
<dbReference type="KEGG" id="yli:2912404"/>
<dbReference type="VEuPathDB" id="FungiDB:YALI0_E06655g"/>